<evidence type="ECO:0000256" key="3">
    <source>
        <dbReference type="SAM" id="Coils"/>
    </source>
</evidence>
<dbReference type="SUPFAM" id="SSF103657">
    <property type="entry name" value="BAR/IMD domain-like"/>
    <property type="match status" value="1"/>
</dbReference>
<dbReference type="GeneID" id="6750973"/>
<dbReference type="GO" id="GO:0007165">
    <property type="term" value="P:signal transduction"/>
    <property type="evidence" value="ECO:0007669"/>
    <property type="project" value="InterPro"/>
</dbReference>
<dbReference type="InParanoid" id="B3RMW8"/>
<dbReference type="Proteomes" id="UP000009022">
    <property type="component" value="Unassembled WGS sequence"/>
</dbReference>
<dbReference type="PANTHER" id="PTHR14130:SF14">
    <property type="entry name" value="RHO GTPASE-ACTIVATING PROTEIN 92B"/>
    <property type="match status" value="1"/>
</dbReference>
<gene>
    <name evidence="5" type="ORF">TRIADDRAFT_52954</name>
</gene>
<evidence type="ECO:0000313" key="5">
    <source>
        <dbReference type="EMBL" id="EDV27346.1"/>
    </source>
</evidence>
<dbReference type="HOGENOM" id="CLU_013806_2_0_1"/>
<dbReference type="InterPro" id="IPR027267">
    <property type="entry name" value="AH/BAR_dom_sf"/>
</dbReference>
<keyword evidence="1" id="KW-0343">GTPase activation</keyword>
<evidence type="ECO:0000313" key="6">
    <source>
        <dbReference type="Proteomes" id="UP000009022"/>
    </source>
</evidence>
<dbReference type="KEGG" id="tad:TRIADDRAFT_52954"/>
<keyword evidence="3" id="KW-0175">Coiled coil</keyword>
<feature type="domain" description="Rho-GAP" evidence="4">
    <location>
        <begin position="247"/>
        <end position="442"/>
    </location>
</feature>
<dbReference type="InterPro" id="IPR004148">
    <property type="entry name" value="BAR_dom"/>
</dbReference>
<dbReference type="PhylomeDB" id="B3RMW8"/>
<dbReference type="SMART" id="SM00324">
    <property type="entry name" value="RhoGAP"/>
    <property type="match status" value="1"/>
</dbReference>
<name>B3RMW8_TRIAD</name>
<evidence type="ECO:0000256" key="1">
    <source>
        <dbReference type="ARBA" id="ARBA00022468"/>
    </source>
</evidence>
<dbReference type="PROSITE" id="PS50238">
    <property type="entry name" value="RHOGAP"/>
    <property type="match status" value="1"/>
</dbReference>
<dbReference type="InterPro" id="IPR008936">
    <property type="entry name" value="Rho_GTPase_activation_prot"/>
</dbReference>
<dbReference type="Pfam" id="PF03114">
    <property type="entry name" value="BAR"/>
    <property type="match status" value="1"/>
</dbReference>
<dbReference type="GO" id="GO:0005096">
    <property type="term" value="F:GTPase activator activity"/>
    <property type="evidence" value="ECO:0007669"/>
    <property type="project" value="UniProtKB-KW"/>
</dbReference>
<feature type="coiled-coil region" evidence="3">
    <location>
        <begin position="131"/>
        <end position="158"/>
    </location>
</feature>
<organism evidence="5 6">
    <name type="scientific">Trichoplax adhaerens</name>
    <name type="common">Trichoplax reptans</name>
    <dbReference type="NCBI Taxonomy" id="10228"/>
    <lineage>
        <taxon>Eukaryota</taxon>
        <taxon>Metazoa</taxon>
        <taxon>Placozoa</taxon>
        <taxon>Uniplacotomia</taxon>
        <taxon>Trichoplacea</taxon>
        <taxon>Trichoplacidae</taxon>
        <taxon>Trichoplax</taxon>
    </lineage>
</organism>
<dbReference type="SUPFAM" id="SSF48350">
    <property type="entry name" value="GTPase activation domain, GAP"/>
    <property type="match status" value="1"/>
</dbReference>
<dbReference type="Gene3D" id="1.10.555.10">
    <property type="entry name" value="Rho GTPase activation protein"/>
    <property type="match status" value="1"/>
</dbReference>
<dbReference type="Pfam" id="PF00620">
    <property type="entry name" value="RhoGAP"/>
    <property type="match status" value="1"/>
</dbReference>
<dbReference type="STRING" id="10228.B3RMW8"/>
<keyword evidence="2" id="KW-0597">Phosphoprotein</keyword>
<dbReference type="CDD" id="cd07595">
    <property type="entry name" value="BAR_RhoGAP_Rich-like"/>
    <property type="match status" value="1"/>
</dbReference>
<dbReference type="OMA" id="WDYFFEG"/>
<dbReference type="InterPro" id="IPR000198">
    <property type="entry name" value="RhoGAP_dom"/>
</dbReference>
<dbReference type="CTD" id="6750973"/>
<dbReference type="FunFam" id="1.20.1270.60:FF:000162">
    <property type="entry name" value="Rho GTPase-activating protein 17"/>
    <property type="match status" value="1"/>
</dbReference>
<keyword evidence="6" id="KW-1185">Reference proteome</keyword>
<proteinExistence type="predicted"/>
<protein>
    <recommendedName>
        <fullName evidence="4">Rho-GAP domain-containing protein</fullName>
    </recommendedName>
</protein>
<sequence>MKKQFMRAKQIANQSIGRAEKTEISDKLQQIEKKSEAAKKSLSTVVKVFVPYINGTGVDKEKRLRKNHASHLGQSLQDCTANLPSDSVLKSVVMDLGTALNEVGKLQVNAEANIDEDVVIPISNVLENDGAAKAKKRLSGARLDMDSAKSRLNKEKERSSGSVNMVKLKTLNDEYENNEKIFNQAQDGLAIEHLQFLSNETMVASSVLNFVDHQMLYLKEAIAVYEAFRPSIQKSIEQSPRKKVFGVTLTEHLQTFKREIAVVLEECIKYITENAMETEGLFRITGSASQMKLLRAAYDGVGSIESILDERDFIPGIHSIAGTLKQYLRELPEPLMTHEFYDEWIDAAKITDPQERLQELWRVNRSLPKENYENLKFLITFLATLAENAEINKMSSSNLALVMAPNLLQSSLQGLESPTSQVHFNEITSAVQSLIDHCEWFFQEDCV</sequence>
<dbReference type="FunFam" id="1.10.555.10:FF:000001">
    <property type="entry name" value="Rho GTPase activating protein 44"/>
    <property type="match status" value="1"/>
</dbReference>
<dbReference type="Gene3D" id="1.20.1270.60">
    <property type="entry name" value="Arfaptin homology (AH) domain/BAR domain"/>
    <property type="match status" value="1"/>
</dbReference>
<dbReference type="SMART" id="SM00721">
    <property type="entry name" value="BAR"/>
    <property type="match status" value="1"/>
</dbReference>
<evidence type="ECO:0000259" key="4">
    <source>
        <dbReference type="PROSITE" id="PS50238"/>
    </source>
</evidence>
<dbReference type="EMBL" id="DS985242">
    <property type="protein sequence ID" value="EDV27346.1"/>
    <property type="molecule type" value="Genomic_DNA"/>
</dbReference>
<dbReference type="AlphaFoldDB" id="B3RMW8"/>
<accession>B3RMW8</accession>
<dbReference type="eggNOG" id="KOG4270">
    <property type="taxonomic scope" value="Eukaryota"/>
</dbReference>
<reference evidence="5 6" key="1">
    <citation type="journal article" date="2008" name="Nature">
        <title>The Trichoplax genome and the nature of placozoans.</title>
        <authorList>
            <person name="Srivastava M."/>
            <person name="Begovic E."/>
            <person name="Chapman J."/>
            <person name="Putnam N.H."/>
            <person name="Hellsten U."/>
            <person name="Kawashima T."/>
            <person name="Kuo A."/>
            <person name="Mitros T."/>
            <person name="Salamov A."/>
            <person name="Carpenter M.L."/>
            <person name="Signorovitch A.Y."/>
            <person name="Moreno M.A."/>
            <person name="Kamm K."/>
            <person name="Grimwood J."/>
            <person name="Schmutz J."/>
            <person name="Shapiro H."/>
            <person name="Grigoriev I.V."/>
            <person name="Buss L.W."/>
            <person name="Schierwater B."/>
            <person name="Dellaporta S.L."/>
            <person name="Rokhsar D.S."/>
        </authorList>
    </citation>
    <scope>NUCLEOTIDE SEQUENCE [LARGE SCALE GENOMIC DNA]</scope>
    <source>
        <strain evidence="5 6">Grell-BS-1999</strain>
    </source>
</reference>
<dbReference type="OrthoDB" id="19923at2759"/>
<dbReference type="GO" id="GO:0005737">
    <property type="term" value="C:cytoplasm"/>
    <property type="evidence" value="ECO:0007669"/>
    <property type="project" value="InterPro"/>
</dbReference>
<dbReference type="InterPro" id="IPR047165">
    <property type="entry name" value="RHG17/44/SH3BP1-like"/>
</dbReference>
<dbReference type="FunCoup" id="B3RMW8">
    <property type="interactions" value="2465"/>
</dbReference>
<dbReference type="RefSeq" id="XP_002109180.1">
    <property type="nucleotide sequence ID" value="XM_002109144.1"/>
</dbReference>
<evidence type="ECO:0000256" key="2">
    <source>
        <dbReference type="ARBA" id="ARBA00022553"/>
    </source>
</evidence>
<dbReference type="PANTHER" id="PTHR14130">
    <property type="entry name" value="3BP-1 RELATED RHOGAP"/>
    <property type="match status" value="1"/>
</dbReference>